<evidence type="ECO:0000256" key="3">
    <source>
        <dbReference type="ARBA" id="ARBA00022553"/>
    </source>
</evidence>
<dbReference type="PANTHER" id="PTHR43547">
    <property type="entry name" value="TWO-COMPONENT HISTIDINE KINASE"/>
    <property type="match status" value="1"/>
</dbReference>
<keyword evidence="4" id="KW-0808">Transferase</keyword>
<evidence type="ECO:0000313" key="7">
    <source>
        <dbReference type="EMBL" id="KTR04121.1"/>
    </source>
</evidence>
<comment type="catalytic activity">
    <reaction evidence="1">
        <text>ATP + protein L-histidine = ADP + protein N-phospho-L-histidine.</text>
        <dbReference type="EC" id="2.7.13.3"/>
    </reaction>
</comment>
<evidence type="ECO:0000256" key="1">
    <source>
        <dbReference type="ARBA" id="ARBA00000085"/>
    </source>
</evidence>
<dbReference type="RefSeq" id="WP_242863047.1">
    <property type="nucleotide sequence ID" value="NZ_LDQC01000071.1"/>
</dbReference>
<evidence type="ECO:0000256" key="2">
    <source>
        <dbReference type="ARBA" id="ARBA00012438"/>
    </source>
</evidence>
<organism evidence="7 8">
    <name type="scientific">Curtobacterium luteum</name>
    <dbReference type="NCBI Taxonomy" id="33881"/>
    <lineage>
        <taxon>Bacteria</taxon>
        <taxon>Bacillati</taxon>
        <taxon>Actinomycetota</taxon>
        <taxon>Actinomycetes</taxon>
        <taxon>Micrococcales</taxon>
        <taxon>Microbacteriaceae</taxon>
        <taxon>Curtobacterium</taxon>
    </lineage>
</organism>
<keyword evidence="5" id="KW-0902">Two-component regulatory system</keyword>
<feature type="domain" description="Histidine kinase" evidence="6">
    <location>
        <begin position="1"/>
        <end position="178"/>
    </location>
</feature>
<dbReference type="EMBL" id="LDQC01000071">
    <property type="protein sequence ID" value="KTR04121.1"/>
    <property type="molecule type" value="Genomic_DNA"/>
</dbReference>
<dbReference type="InterPro" id="IPR005467">
    <property type="entry name" value="His_kinase_dom"/>
</dbReference>
<dbReference type="GO" id="GO:0000155">
    <property type="term" value="F:phosphorelay sensor kinase activity"/>
    <property type="evidence" value="ECO:0007669"/>
    <property type="project" value="TreeGrafter"/>
</dbReference>
<keyword evidence="3" id="KW-0597">Phosphoprotein</keyword>
<name>A0A175RL36_9MICO</name>
<dbReference type="InterPro" id="IPR004358">
    <property type="entry name" value="Sig_transdc_His_kin-like_C"/>
</dbReference>
<dbReference type="AlphaFoldDB" id="A0A175RL36"/>
<evidence type="ECO:0000313" key="8">
    <source>
        <dbReference type="Proteomes" id="UP000078252"/>
    </source>
</evidence>
<protein>
    <recommendedName>
        <fullName evidence="2">histidine kinase</fullName>
        <ecNumber evidence="2">2.7.13.3</ecNumber>
    </recommendedName>
</protein>
<proteinExistence type="predicted"/>
<evidence type="ECO:0000256" key="4">
    <source>
        <dbReference type="ARBA" id="ARBA00022777"/>
    </source>
</evidence>
<feature type="non-terminal residue" evidence="7">
    <location>
        <position position="1"/>
    </location>
</feature>
<dbReference type="EC" id="2.7.13.3" evidence="2"/>
<comment type="caution">
    <text evidence="7">The sequence shown here is derived from an EMBL/GenBank/DDBJ whole genome shotgun (WGS) entry which is preliminary data.</text>
</comment>
<dbReference type="SUPFAM" id="SSF55874">
    <property type="entry name" value="ATPase domain of HSP90 chaperone/DNA topoisomerase II/histidine kinase"/>
    <property type="match status" value="1"/>
</dbReference>
<accession>A0A175RL36</accession>
<dbReference type="Pfam" id="PF02518">
    <property type="entry name" value="HATPase_c"/>
    <property type="match status" value="1"/>
</dbReference>
<dbReference type="PATRIC" id="fig|33881.3.peg.2923"/>
<dbReference type="PANTHER" id="PTHR43547:SF2">
    <property type="entry name" value="HYBRID SIGNAL TRANSDUCTION HISTIDINE KINASE C"/>
    <property type="match status" value="1"/>
</dbReference>
<dbReference type="PRINTS" id="PR00344">
    <property type="entry name" value="BCTRLSENSOR"/>
</dbReference>
<evidence type="ECO:0000259" key="6">
    <source>
        <dbReference type="PROSITE" id="PS50109"/>
    </source>
</evidence>
<keyword evidence="4" id="KW-0418">Kinase</keyword>
<dbReference type="InterPro" id="IPR036890">
    <property type="entry name" value="HATPase_C_sf"/>
</dbReference>
<gene>
    <name evidence="7" type="ORF">NS184_12570</name>
</gene>
<dbReference type="PROSITE" id="PS50109">
    <property type="entry name" value="HIS_KIN"/>
    <property type="match status" value="1"/>
</dbReference>
<dbReference type="Gene3D" id="3.30.565.10">
    <property type="entry name" value="Histidine kinase-like ATPase, C-terminal domain"/>
    <property type="match status" value="1"/>
</dbReference>
<reference evidence="7 8" key="1">
    <citation type="journal article" date="2016" name="Front. Microbiol.">
        <title>Genomic Resource of Rice Seed Associated Bacteria.</title>
        <authorList>
            <person name="Midha S."/>
            <person name="Bansal K."/>
            <person name="Sharma S."/>
            <person name="Kumar N."/>
            <person name="Patil P.P."/>
            <person name="Chaudhry V."/>
            <person name="Patil P.B."/>
        </authorList>
    </citation>
    <scope>NUCLEOTIDE SEQUENCE [LARGE SCALE GENOMIC DNA]</scope>
    <source>
        <strain evidence="7 8">NS184</strain>
    </source>
</reference>
<sequence>DLVEELLLLARLDARALAGAPPLAVDAVDLTSIVVEATMDVRTTSSGHRWTLEVDDDPVTVVGDAAQLRRLVRNLLSNAGQHTPDGSAVVVSLRRVPGAPRPAVRLVVANDGPPIDASLLPTLFDRFTRGEASRSREHGTSGLGLAIVQAVAAAHEGTVRVVSEPGRTAFTVELPASP</sequence>
<dbReference type="InterPro" id="IPR003594">
    <property type="entry name" value="HATPase_dom"/>
</dbReference>
<evidence type="ECO:0000256" key="5">
    <source>
        <dbReference type="ARBA" id="ARBA00023012"/>
    </source>
</evidence>
<dbReference type="SMART" id="SM00387">
    <property type="entry name" value="HATPase_c"/>
    <property type="match status" value="1"/>
</dbReference>
<dbReference type="Proteomes" id="UP000078252">
    <property type="component" value="Unassembled WGS sequence"/>
</dbReference>